<gene>
    <name evidence="2" type="ORF">K491DRAFT_762661</name>
</gene>
<evidence type="ECO:0000259" key="1">
    <source>
        <dbReference type="Pfam" id="PF07985"/>
    </source>
</evidence>
<dbReference type="PANTHER" id="PTHR42080">
    <property type="entry name" value="SRR1 DOMAIN-CONTAINING PROTEIN"/>
    <property type="match status" value="1"/>
</dbReference>
<feature type="domain" description="SRR1-like" evidence="1">
    <location>
        <begin position="53"/>
        <end position="174"/>
    </location>
</feature>
<dbReference type="AlphaFoldDB" id="A0A6A6SR46"/>
<name>A0A6A6SR46_9PLEO</name>
<dbReference type="PANTHER" id="PTHR42080:SF1">
    <property type="entry name" value="SRR1-LIKE DOMAIN-CONTAINING PROTEIN"/>
    <property type="match status" value="1"/>
</dbReference>
<keyword evidence="3" id="KW-1185">Reference proteome</keyword>
<dbReference type="EMBL" id="MU004509">
    <property type="protein sequence ID" value="KAF2649063.1"/>
    <property type="molecule type" value="Genomic_DNA"/>
</dbReference>
<accession>A0A6A6SR46</accession>
<dbReference type="Proteomes" id="UP000799324">
    <property type="component" value="Unassembled WGS sequence"/>
</dbReference>
<proteinExistence type="predicted"/>
<evidence type="ECO:0000313" key="2">
    <source>
        <dbReference type="EMBL" id="KAF2649063.1"/>
    </source>
</evidence>
<dbReference type="OrthoDB" id="5230585at2759"/>
<reference evidence="2" key="1">
    <citation type="journal article" date="2020" name="Stud. Mycol.">
        <title>101 Dothideomycetes genomes: a test case for predicting lifestyles and emergence of pathogens.</title>
        <authorList>
            <person name="Haridas S."/>
            <person name="Albert R."/>
            <person name="Binder M."/>
            <person name="Bloem J."/>
            <person name="Labutti K."/>
            <person name="Salamov A."/>
            <person name="Andreopoulos B."/>
            <person name="Baker S."/>
            <person name="Barry K."/>
            <person name="Bills G."/>
            <person name="Bluhm B."/>
            <person name="Cannon C."/>
            <person name="Castanera R."/>
            <person name="Culley D."/>
            <person name="Daum C."/>
            <person name="Ezra D."/>
            <person name="Gonzalez J."/>
            <person name="Henrissat B."/>
            <person name="Kuo A."/>
            <person name="Liang C."/>
            <person name="Lipzen A."/>
            <person name="Lutzoni F."/>
            <person name="Magnuson J."/>
            <person name="Mondo S."/>
            <person name="Nolan M."/>
            <person name="Ohm R."/>
            <person name="Pangilinan J."/>
            <person name="Park H.-J."/>
            <person name="Ramirez L."/>
            <person name="Alfaro M."/>
            <person name="Sun H."/>
            <person name="Tritt A."/>
            <person name="Yoshinaga Y."/>
            <person name="Zwiers L.-H."/>
            <person name="Turgeon B."/>
            <person name="Goodwin S."/>
            <person name="Spatafora J."/>
            <person name="Crous P."/>
            <person name="Grigoriev I."/>
        </authorList>
    </citation>
    <scope>NUCLEOTIDE SEQUENCE</scope>
    <source>
        <strain evidence="2">CBS 122681</strain>
    </source>
</reference>
<evidence type="ECO:0000313" key="3">
    <source>
        <dbReference type="Proteomes" id="UP000799324"/>
    </source>
</evidence>
<protein>
    <recommendedName>
        <fullName evidence="1">SRR1-like domain-containing protein</fullName>
    </recommendedName>
</protein>
<dbReference type="Pfam" id="PF07985">
    <property type="entry name" value="SRR1"/>
    <property type="match status" value="1"/>
</dbReference>
<organism evidence="2 3">
    <name type="scientific">Lophiostoma macrostomum CBS 122681</name>
    <dbReference type="NCBI Taxonomy" id="1314788"/>
    <lineage>
        <taxon>Eukaryota</taxon>
        <taxon>Fungi</taxon>
        <taxon>Dikarya</taxon>
        <taxon>Ascomycota</taxon>
        <taxon>Pezizomycotina</taxon>
        <taxon>Dothideomycetes</taxon>
        <taxon>Pleosporomycetidae</taxon>
        <taxon>Pleosporales</taxon>
        <taxon>Lophiostomataceae</taxon>
        <taxon>Lophiostoma</taxon>
    </lineage>
</organism>
<sequence length="235" mass="26424">MDRNPVDAKPAEVDLRLMYRQDIAEIRKDMEQSKELWQTTDSQNEIVEKLAKHLKRSDVSRIDKIVCLALGTIRRDSSHPDPRIQHHLASGLARALGLPVCAQDPAYSEMIDEIILEQLDPPISVIHDPQGVLAIDESTLVICLFSNAPLLEVIADLLPQGPTAMIINEAGLRRENPLSIDSWNTPRVMDLIEKYEVHGIGEICDFSEDLIKVINRSSSGFSWLPRVDVYVRKAS</sequence>
<dbReference type="InterPro" id="IPR012942">
    <property type="entry name" value="SRR1-like"/>
</dbReference>